<dbReference type="Gene3D" id="2.10.50.10">
    <property type="entry name" value="Tumor Necrosis Factor Receptor, subunit A, domain 2"/>
    <property type="match status" value="6"/>
</dbReference>
<keyword evidence="8" id="KW-1185">Reference proteome</keyword>
<dbReference type="CDD" id="cd00185">
    <property type="entry name" value="TNFRSF"/>
    <property type="match status" value="2"/>
</dbReference>
<dbReference type="GO" id="GO:0005524">
    <property type="term" value="F:ATP binding"/>
    <property type="evidence" value="ECO:0007669"/>
    <property type="project" value="InterPro"/>
</dbReference>
<keyword evidence="3" id="KW-1133">Transmembrane helix</keyword>
<feature type="domain" description="Protein kinase" evidence="5">
    <location>
        <begin position="1582"/>
        <end position="1935"/>
    </location>
</feature>
<sequence length="1945" mass="213926">MSLLLLGGETLLSPLLLFSSDDETPCSSSISHHHQIQQEQEQQDKKKNKFSSTCLASCASTENGIIDKRLFYNSYVSLDPDSENPNHVVDCSKDFLHPMIIRNRTITSTRMSFIRGASPEEKGARFDFLSTLQVDQRKLVSDENRIYTIGHFSGSDVAVADEVVAEISAGVTQGYWVIYENSNMFRLFKVGIVTRNTKYYLYTMAKLDHNGKRRVALGGELPQYLEIAKTQYESKSTLMLFQFDLDNILDQPAINKEAELPQPIFPPPAIIMPNTIMGSVAMNIVKDVTYGQDGTLYFTGVFNAKLTFVDVGVVLESRKQSSVFYGALSNTTGKVIYATKVDPLPSYLYGSSSAHLITLSPKKDRVFIAGTMETMLTDVGTVHQVYIVCYDAFKTTDQEIWSQIIEIDGAKSVEDITFLGDVMLINVQLSNFSSIISQVSIDDGSLIAHLVQYDNPYFGVKIRANNYNELVVIGKNGNVYSNIDWDSFITFGVQSSITLFAQKFVNTGDSTNVQLKQTYIHSFIKGSLIATQPLMLSTDARTPRQFYVSASFSGNVQVIGDPSTVVSPVGFINTLVSTVTEGCNKCSDILCTIPLCGFYSQDDTRACTGRGKCVRPNSCSCSLGTFAGESCQYPVCFDIPQNDVQTCSGNGRCAFPDYCICNENYTGKNCEIANCFGVDATNMSVCASHGACVAKDVCKCYTNYTGENCGSEIVQGFTSCGVGSYLVNQTDADKIVSPIFLYGTVPSLYISFGRHGSISYTGFGISTSPRGPLNGISVRFSSVLDAESFNYFATLSDQTNSTDGITVTSVATDRFDNTWVVGWKAKQNYGATQFTGVMLKINEGRIQVRKEFINVIPESIRITEDLSILITGGYRGSVEIDPSCTTTSSSLVNTIVFEIEPFNMVCLWIATSEGMSKGFSVLPDSVGNVVISGVFKSAVRFEDLQIINHNSEVLSYYLLKFGPLDQTTGNRKILWMQTITTNSSKDDNMITSDQFFTSEFSSLLKFDPNRNILFSGEFGSYVSFQGQNVTSSFDRNFFLAKTDSNGFLQSMLTFQNVYNTTFDVDSSGFTYVSGVIRPGGSNVGNPNEVRSRFFASKYCVRNRERWYKETIIEKSKDTVYGAIYSAYSESNKAYVVSFYNRTLPSLPTIYTIMFKDEQCYHCPAGTASDELSAFSNETCTPCPYGQYNPYVGASSCIPCPISTHNPVMGSIYPSSCIPCEPGTFGKTIGQRLCDSCPKGSFSNTTGQVLNCTACPIGTFAPVTGLKKCLPCPTGQYADLMQQYQCTLCEKGTYQPLFGQNSSMSCLPCSTGTFSANPGAPHCTKCAAGTANSNMNSYQASDCKPCSAGSYSEKEGASICSKCTLGTFNPNEGSSNSTSCVPCLPGTYANTMGQKECTACVAGTFQPNSGSESEGDCKLCPIGTYSNSTGSPVCYSCPTGMTTESAGSKNLSICVYCKEGFFLNGDLQCEICPFSTYSDLKGAVKCTSCPLGLPTFTNGNTSYAACVIVPILIVAGILIILVVAIPLGIFAFMFRRQSQTLKRKKKAEDEMLSKLLEHNTKSSFYSSMDSTNTSAHLIPIEDLEFKERVSEGAGGVIFRASWKGTEVAVKRIKSNQFGCDDDENFEHEANILTGLRHPNVVLLIGVSVDEDNKYIVTEFVKGGSLDKIIYPKKRKARNEIITFGRKLEILKDICRALIYLHNTKPPIIHRDLKPQNVLIDEAGNCKVCDFGVSKPLSSLTMTGVCYGTIQYTSPEILKQSRRYTVKCDVFSFAILMYELFFMVQPYTELPKSPLTKKERSSIGISTESNSGSQISDLTSSDTSGHTTFIGSDMMSIFSIGSEVIQGRRPVIPWEISSVRNNALQIQNDSSEFEQDEDTLKCEWYLFCNKQKNRVELTSSNLLIPLVDKYTELMKTCWATDENIRPDFSEILEAIYEIEEMWQDVVE</sequence>
<feature type="disulfide bond" evidence="1">
    <location>
        <begin position="661"/>
        <end position="670"/>
    </location>
</feature>
<dbReference type="InterPro" id="IPR009030">
    <property type="entry name" value="Growth_fac_rcpt_cys_sf"/>
</dbReference>
<dbReference type="PANTHER" id="PTHR46967:SF1">
    <property type="entry name" value="KERATIN-ASSOCIATED PROTEIN 16-1-LIKE"/>
    <property type="match status" value="1"/>
</dbReference>
<evidence type="ECO:0000313" key="7">
    <source>
        <dbReference type="EMBL" id="EFC41724.1"/>
    </source>
</evidence>
<dbReference type="PROSITE" id="PS50011">
    <property type="entry name" value="PROTEIN_KINASE_DOM"/>
    <property type="match status" value="1"/>
</dbReference>
<evidence type="ECO:0000313" key="8">
    <source>
        <dbReference type="Proteomes" id="UP000006671"/>
    </source>
</evidence>
<reference evidence="7 8" key="1">
    <citation type="journal article" date="2010" name="Cell">
        <title>The genome of Naegleria gruberi illuminates early eukaryotic versatility.</title>
        <authorList>
            <person name="Fritz-Laylin L.K."/>
            <person name="Prochnik S.E."/>
            <person name="Ginger M.L."/>
            <person name="Dacks J.B."/>
            <person name="Carpenter M.L."/>
            <person name="Field M.C."/>
            <person name="Kuo A."/>
            <person name="Paredez A."/>
            <person name="Chapman J."/>
            <person name="Pham J."/>
            <person name="Shu S."/>
            <person name="Neupane R."/>
            <person name="Cipriano M."/>
            <person name="Mancuso J."/>
            <person name="Tu H."/>
            <person name="Salamov A."/>
            <person name="Lindquist E."/>
            <person name="Shapiro H."/>
            <person name="Lucas S."/>
            <person name="Grigoriev I.V."/>
            <person name="Cande W.Z."/>
            <person name="Fulton C."/>
            <person name="Rokhsar D.S."/>
            <person name="Dawson S.C."/>
        </authorList>
    </citation>
    <scope>NUCLEOTIDE SEQUENCE [LARGE SCALE GENOMIC DNA]</scope>
    <source>
        <strain evidence="7 8">NEG-M</strain>
    </source>
</reference>
<dbReference type="Gene3D" id="2.10.25.10">
    <property type="entry name" value="Laminin"/>
    <property type="match status" value="1"/>
</dbReference>
<dbReference type="OMA" id="GNGRCAF"/>
<dbReference type="KEGG" id="ngr:NAEGRDRAFT_80639"/>
<evidence type="ECO:0000256" key="3">
    <source>
        <dbReference type="SAM" id="Phobius"/>
    </source>
</evidence>
<feature type="transmembrane region" description="Helical" evidence="3">
    <location>
        <begin position="1506"/>
        <end position="1533"/>
    </location>
</feature>
<dbReference type="EMBL" id="GG738884">
    <property type="protein sequence ID" value="EFC41724.1"/>
    <property type="molecule type" value="Genomic_DNA"/>
</dbReference>
<dbReference type="OrthoDB" id="413581at2759"/>
<dbReference type="InterPro" id="IPR008271">
    <property type="entry name" value="Ser/Thr_kinase_AS"/>
</dbReference>
<evidence type="ECO:0000259" key="5">
    <source>
        <dbReference type="PROSITE" id="PS50011"/>
    </source>
</evidence>
<dbReference type="Pfam" id="PF00069">
    <property type="entry name" value="Pkinase"/>
    <property type="match status" value="1"/>
</dbReference>
<dbReference type="PROSITE" id="PS00108">
    <property type="entry name" value="PROTEIN_KINASE_ST"/>
    <property type="match status" value="1"/>
</dbReference>
<dbReference type="InterPro" id="IPR000719">
    <property type="entry name" value="Prot_kinase_dom"/>
</dbReference>
<feature type="chain" id="PRO_5003038291" evidence="4">
    <location>
        <begin position="20"/>
        <end position="1945"/>
    </location>
</feature>
<dbReference type="PANTHER" id="PTHR46967">
    <property type="entry name" value="INSULIN-LIKE GROWTH FACTOR BINDING PROTEIN,N-TERMINAL"/>
    <property type="match status" value="1"/>
</dbReference>
<evidence type="ECO:0000259" key="6">
    <source>
        <dbReference type="PROSITE" id="PS50026"/>
    </source>
</evidence>
<feature type="domain" description="EGF-like" evidence="6">
    <location>
        <begin position="677"/>
        <end position="710"/>
    </location>
</feature>
<dbReference type="SUPFAM" id="SSF56112">
    <property type="entry name" value="Protein kinase-like (PK-like)"/>
    <property type="match status" value="1"/>
</dbReference>
<dbReference type="SMART" id="SM00220">
    <property type="entry name" value="S_TKc"/>
    <property type="match status" value="1"/>
</dbReference>
<dbReference type="SMART" id="SM01411">
    <property type="entry name" value="Ephrin_rec_like"/>
    <property type="match status" value="6"/>
</dbReference>
<dbReference type="SUPFAM" id="SSF57184">
    <property type="entry name" value="Growth factor receptor domain"/>
    <property type="match status" value="2"/>
</dbReference>
<feature type="compositionally biased region" description="Polar residues" evidence="2">
    <location>
        <begin position="1801"/>
        <end position="1820"/>
    </location>
</feature>
<dbReference type="Pfam" id="PF07699">
    <property type="entry name" value="Ephrin_rec_like"/>
    <property type="match status" value="4"/>
</dbReference>
<feature type="disulfide bond" evidence="1">
    <location>
        <begin position="700"/>
        <end position="709"/>
    </location>
</feature>
<feature type="domain" description="EGF-like" evidence="6">
    <location>
        <begin position="638"/>
        <end position="671"/>
    </location>
</feature>
<evidence type="ECO:0000256" key="2">
    <source>
        <dbReference type="SAM" id="MobiDB-lite"/>
    </source>
</evidence>
<dbReference type="PROSITE" id="PS50026">
    <property type="entry name" value="EGF_3"/>
    <property type="match status" value="2"/>
</dbReference>
<dbReference type="InterPro" id="IPR011009">
    <property type="entry name" value="Kinase-like_dom_sf"/>
</dbReference>
<comment type="caution">
    <text evidence="1">Lacks conserved residue(s) required for the propagation of feature annotation.</text>
</comment>
<evidence type="ECO:0000256" key="1">
    <source>
        <dbReference type="PROSITE-ProRule" id="PRU00076"/>
    </source>
</evidence>
<evidence type="ECO:0000256" key="4">
    <source>
        <dbReference type="SAM" id="SignalP"/>
    </source>
</evidence>
<protein>
    <submittedName>
        <fullName evidence="7">Predicted protein</fullName>
    </submittedName>
</protein>
<accession>D2VNF0</accession>
<keyword evidence="3" id="KW-0472">Membrane</keyword>
<proteinExistence type="predicted"/>
<dbReference type="PROSITE" id="PS00022">
    <property type="entry name" value="EGF_1"/>
    <property type="match status" value="2"/>
</dbReference>
<feature type="signal peptide" evidence="4">
    <location>
        <begin position="1"/>
        <end position="19"/>
    </location>
</feature>
<organism evidence="8">
    <name type="scientific">Naegleria gruberi</name>
    <name type="common">Amoeba</name>
    <dbReference type="NCBI Taxonomy" id="5762"/>
    <lineage>
        <taxon>Eukaryota</taxon>
        <taxon>Discoba</taxon>
        <taxon>Heterolobosea</taxon>
        <taxon>Tetramitia</taxon>
        <taxon>Eutetramitia</taxon>
        <taxon>Vahlkampfiidae</taxon>
        <taxon>Naegleria</taxon>
    </lineage>
</organism>
<feature type="transmembrane region" description="Helical" evidence="3">
    <location>
        <begin position="1768"/>
        <end position="1786"/>
    </location>
</feature>
<dbReference type="Gene3D" id="1.10.510.10">
    <property type="entry name" value="Transferase(Phosphotransferase) domain 1"/>
    <property type="match status" value="1"/>
</dbReference>
<dbReference type="VEuPathDB" id="AmoebaDB:NAEGRDRAFT_80639"/>
<dbReference type="GeneID" id="8851283"/>
<keyword evidence="3" id="KW-0812">Transmembrane</keyword>
<dbReference type="InterPro" id="IPR000742">
    <property type="entry name" value="EGF"/>
</dbReference>
<dbReference type="GO" id="GO:0004672">
    <property type="term" value="F:protein kinase activity"/>
    <property type="evidence" value="ECO:0007669"/>
    <property type="project" value="InterPro"/>
</dbReference>
<name>D2VNF0_NAEGR</name>
<dbReference type="eggNOG" id="KOG0192">
    <property type="taxonomic scope" value="Eukaryota"/>
</dbReference>
<dbReference type="InterPro" id="IPR011641">
    <property type="entry name" value="Tyr-kin_ephrin_A/B_rcpt-like"/>
</dbReference>
<dbReference type="Proteomes" id="UP000006671">
    <property type="component" value="Unassembled WGS sequence"/>
</dbReference>
<feature type="region of interest" description="Disordered" evidence="2">
    <location>
        <begin position="1796"/>
        <end position="1820"/>
    </location>
</feature>
<keyword evidence="1" id="KW-0245">EGF-like domain</keyword>
<dbReference type="STRING" id="5762.D2VNF0"/>
<gene>
    <name evidence="7" type="ORF">NAEGRDRAFT_80639</name>
</gene>
<dbReference type="Gene3D" id="3.30.200.20">
    <property type="entry name" value="Phosphorylase Kinase, domain 1"/>
    <property type="match status" value="1"/>
</dbReference>
<keyword evidence="1" id="KW-1015">Disulfide bond</keyword>
<dbReference type="InParanoid" id="D2VNF0"/>
<keyword evidence="4" id="KW-0732">Signal</keyword>
<dbReference type="RefSeq" id="XP_002674468.1">
    <property type="nucleotide sequence ID" value="XM_002674422.1"/>
</dbReference>